<keyword evidence="2" id="KW-1185">Reference proteome</keyword>
<dbReference type="STRING" id="1472378.AU381_12320"/>
<gene>
    <name evidence="1" type="ORF">AU381_12320</name>
</gene>
<dbReference type="Gene3D" id="2.40.50.240">
    <property type="entry name" value="NifT/FixU-like"/>
    <property type="match status" value="1"/>
</dbReference>
<dbReference type="OrthoDB" id="9805052at2"/>
<sequence length="76" mass="8484">MKVTIRRTGNGLSAYVPKKDLEEPIVQVENEGLWGGIVVLRNGWRLLLPDLPKDTQLPVTVEAKKMVDDAAQRKTS</sequence>
<evidence type="ECO:0000313" key="2">
    <source>
        <dbReference type="Proteomes" id="UP000094025"/>
    </source>
</evidence>
<dbReference type="InterPro" id="IPR024044">
    <property type="entry name" value="NifT/FixU_barrel-like_dom_sf"/>
</dbReference>
<protein>
    <submittedName>
        <fullName evidence="1">Nitrogen fixation protein FixU</fullName>
    </submittedName>
</protein>
<proteinExistence type="predicted"/>
<evidence type="ECO:0000313" key="1">
    <source>
        <dbReference type="EMBL" id="OAP39593.1"/>
    </source>
</evidence>
<dbReference type="NCBIfam" id="TIGR02934">
    <property type="entry name" value="nifT_nitrog"/>
    <property type="match status" value="1"/>
</dbReference>
<dbReference type="AlphaFoldDB" id="A0A178XXX5"/>
<dbReference type="SUPFAM" id="SSF159203">
    <property type="entry name" value="NifT/FixU-like"/>
    <property type="match status" value="1"/>
</dbReference>
<organism evidence="1 2">
    <name type="scientific">Sinorhizobium glycinis</name>
    <dbReference type="NCBI Taxonomy" id="1472378"/>
    <lineage>
        <taxon>Bacteria</taxon>
        <taxon>Pseudomonadati</taxon>
        <taxon>Pseudomonadota</taxon>
        <taxon>Alphaproteobacteria</taxon>
        <taxon>Hyphomicrobiales</taxon>
        <taxon>Rhizobiaceae</taxon>
        <taxon>Sinorhizobium/Ensifer group</taxon>
        <taxon>Sinorhizobium</taxon>
    </lineage>
</organism>
<accession>A0A178XXX5</accession>
<reference evidence="1 2" key="1">
    <citation type="journal article" date="2016" name="Int. J. Syst. Evol. Microbiol.">
        <title>Ensifer glycinis sp. nov., an novel rhizobial species associated with Glycine spp.</title>
        <authorList>
            <person name="Yan H."/>
            <person name="Yan J."/>
            <person name="Sui X.H."/>
            <person name="Wang E.T."/>
            <person name="Chen W.X."/>
            <person name="Zhang X.X."/>
            <person name="Chen W.F."/>
        </authorList>
    </citation>
    <scope>NUCLEOTIDE SEQUENCE [LARGE SCALE GENOMIC DNA]</scope>
    <source>
        <strain evidence="1 2">CCBAU 23380</strain>
    </source>
</reference>
<dbReference type="Pfam" id="PF06988">
    <property type="entry name" value="NifT"/>
    <property type="match status" value="1"/>
</dbReference>
<comment type="caution">
    <text evidence="1">The sequence shown here is derived from an EMBL/GenBank/DDBJ whole genome shotgun (WGS) entry which is preliminary data.</text>
</comment>
<dbReference type="GeneID" id="48977619"/>
<dbReference type="Proteomes" id="UP000094025">
    <property type="component" value="Unassembled WGS sequence"/>
</dbReference>
<dbReference type="InterPro" id="IPR009727">
    <property type="entry name" value="NifT"/>
</dbReference>
<dbReference type="EMBL" id="LPUX01000056">
    <property type="protein sequence ID" value="OAP39593.1"/>
    <property type="molecule type" value="Genomic_DNA"/>
</dbReference>
<dbReference type="GO" id="GO:0009399">
    <property type="term" value="P:nitrogen fixation"/>
    <property type="evidence" value="ECO:0007669"/>
    <property type="project" value="InterPro"/>
</dbReference>
<dbReference type="RefSeq" id="WP_014857660.1">
    <property type="nucleotide sequence ID" value="NZ_LPUX01000056.1"/>
</dbReference>
<name>A0A178XXX5_9HYPH</name>